<accession>A0ABR0FK87</accession>
<evidence type="ECO:0000256" key="1">
    <source>
        <dbReference type="SAM" id="MobiDB-lite"/>
    </source>
</evidence>
<feature type="compositionally biased region" description="Polar residues" evidence="1">
    <location>
        <begin position="581"/>
        <end position="593"/>
    </location>
</feature>
<evidence type="ECO:0000313" key="4">
    <source>
        <dbReference type="Proteomes" id="UP001322138"/>
    </source>
</evidence>
<evidence type="ECO:0000313" key="3">
    <source>
        <dbReference type="EMBL" id="KAK4643858.1"/>
    </source>
</evidence>
<feature type="compositionally biased region" description="Polar residues" evidence="1">
    <location>
        <begin position="557"/>
        <end position="570"/>
    </location>
</feature>
<keyword evidence="2" id="KW-1133">Transmembrane helix</keyword>
<keyword evidence="4" id="KW-1185">Reference proteome</keyword>
<name>A0ABR0FK87_9PEZI</name>
<feature type="compositionally biased region" description="Pro residues" evidence="1">
    <location>
        <begin position="599"/>
        <end position="612"/>
    </location>
</feature>
<feature type="transmembrane region" description="Helical" evidence="2">
    <location>
        <begin position="24"/>
        <end position="44"/>
    </location>
</feature>
<dbReference type="GeneID" id="87898213"/>
<sequence length="687" mass="78163">MDPNNDFPNSTVFVKVDDDQEMKVNMTALIFAIVALIGTFAQVLQQYIASAAGYSNCGESVMGEWHKSKKRAFRATELRFEVQFETPVIFICPPTNTKGPIPAKPIYFVDGSDQSLKDTRALLPKDEKSREERLASSKVHTADNERATWVNLLSQLQSMERESQEWQKDFYGQNPPLNPRSHIGFRDHTLAIAMQVKKRSWDNMPTDIKKPYATTAICHLLELAAIMGIYWQEFDRSRDRYRAEGNGYMLTGTNVNDLGLVFTFQICGKSRFKENRVIPVDEVKDLCCGFVPTLFQKSDKDKRRVEFPNEDAKDLSVLQFGSMNEIAETMVLIDCNTNTANYFRSKNTTARHSHLFPVPFELLGMLGKTLHIRNSAYRMLPNPTPYHWDKNFFNLRRLIKEYKKKIDDTDSEIAPTPRIQDLKADVAELVFDLNLDKKSATPGYSLPLLNNLHGVLDRCDVYLKEVADMDLVRMVVREHFQRILKMINDPQDKPGANTKDDGKHATGEERQRAERFSELSAASPEVRQEAFMELYFYSVLPEVRYRAVTSYKRQQTTGYAPSIRSRSGSLETLPDMKSFSEPVTPTVVSTPNRPLSPALAPPVPSPGPPPPVLEKHRSTQSVPLLRVSTPTPPTVDKTTSLDTDATDIWCTLVLRMLCWLLLHDFNKKDVQIPKSELLGNRLPVYIA</sequence>
<dbReference type="Proteomes" id="UP001322138">
    <property type="component" value="Unassembled WGS sequence"/>
</dbReference>
<feature type="region of interest" description="Disordered" evidence="1">
    <location>
        <begin position="557"/>
        <end position="638"/>
    </location>
</feature>
<protein>
    <submittedName>
        <fullName evidence="3">Mod-A protein</fullName>
    </submittedName>
</protein>
<organism evidence="3 4">
    <name type="scientific">Podospora bellae-mahoneyi</name>
    <dbReference type="NCBI Taxonomy" id="2093777"/>
    <lineage>
        <taxon>Eukaryota</taxon>
        <taxon>Fungi</taxon>
        <taxon>Dikarya</taxon>
        <taxon>Ascomycota</taxon>
        <taxon>Pezizomycotina</taxon>
        <taxon>Sordariomycetes</taxon>
        <taxon>Sordariomycetidae</taxon>
        <taxon>Sordariales</taxon>
        <taxon>Podosporaceae</taxon>
        <taxon>Podospora</taxon>
    </lineage>
</organism>
<gene>
    <name evidence="3" type="primary">MOD-A</name>
    <name evidence="3" type="ORF">QC761_404470</name>
</gene>
<feature type="region of interest" description="Disordered" evidence="1">
    <location>
        <begin position="487"/>
        <end position="521"/>
    </location>
</feature>
<keyword evidence="2" id="KW-0812">Transmembrane</keyword>
<feature type="compositionally biased region" description="Basic and acidic residues" evidence="1">
    <location>
        <begin position="498"/>
        <end position="517"/>
    </location>
</feature>
<dbReference type="RefSeq" id="XP_062732834.1">
    <property type="nucleotide sequence ID" value="XM_062878731.1"/>
</dbReference>
<keyword evidence="2" id="KW-0472">Membrane</keyword>
<dbReference type="EMBL" id="JAFFGZ010000006">
    <property type="protein sequence ID" value="KAK4643858.1"/>
    <property type="molecule type" value="Genomic_DNA"/>
</dbReference>
<reference evidence="3 4" key="1">
    <citation type="journal article" date="2023" name="bioRxiv">
        <title>High-quality genome assemblies of four members of thePodospora anserinaspecies complex.</title>
        <authorList>
            <person name="Ament-Velasquez S.L."/>
            <person name="Vogan A.A."/>
            <person name="Wallerman O."/>
            <person name="Hartmann F."/>
            <person name="Gautier V."/>
            <person name="Silar P."/>
            <person name="Giraud T."/>
            <person name="Johannesson H."/>
        </authorList>
    </citation>
    <scope>NUCLEOTIDE SEQUENCE [LARGE SCALE GENOMIC DNA]</scope>
    <source>
        <strain evidence="3 4">CBS 112042</strain>
    </source>
</reference>
<proteinExistence type="predicted"/>
<comment type="caution">
    <text evidence="3">The sequence shown here is derived from an EMBL/GenBank/DDBJ whole genome shotgun (WGS) entry which is preliminary data.</text>
</comment>
<evidence type="ECO:0000256" key="2">
    <source>
        <dbReference type="SAM" id="Phobius"/>
    </source>
</evidence>